<feature type="active site" description="Nucleophile" evidence="19">
    <location>
        <position position="357"/>
    </location>
</feature>
<dbReference type="Proteomes" id="UP001181693">
    <property type="component" value="Unassembled WGS sequence"/>
</dbReference>
<dbReference type="GO" id="GO:0016052">
    <property type="term" value="P:carbohydrate catabolic process"/>
    <property type="evidence" value="ECO:0007669"/>
    <property type="project" value="UniProtKB-ARBA"/>
</dbReference>
<evidence type="ECO:0000256" key="4">
    <source>
        <dbReference type="ARBA" id="ARBA00012658"/>
    </source>
</evidence>
<dbReference type="FunFam" id="3.20.20.80:FF:000011">
    <property type="entry name" value="Cytosolic beta-glucosidase"/>
    <property type="match status" value="1"/>
</dbReference>
<evidence type="ECO:0000256" key="8">
    <source>
        <dbReference type="ARBA" id="ARBA00033698"/>
    </source>
</evidence>
<dbReference type="EC" id="3.2.1.21" evidence="5"/>
<comment type="catalytic activity">
    <reaction evidence="2">
        <text>a beta-D-glucosyl-(1&lt;-&gt;1')-N-acylsphing-4-enine + H2O = an N-acylsphing-4-enine + D-glucose</text>
        <dbReference type="Rhea" id="RHEA:13269"/>
        <dbReference type="ChEBI" id="CHEBI:4167"/>
        <dbReference type="ChEBI" id="CHEBI:15377"/>
        <dbReference type="ChEBI" id="CHEBI:22801"/>
        <dbReference type="ChEBI" id="CHEBI:52639"/>
        <dbReference type="EC" id="3.2.1.45"/>
    </reaction>
    <physiologicalReaction direction="left-to-right" evidence="2">
        <dbReference type="Rhea" id="RHEA:13270"/>
    </physiologicalReaction>
</comment>
<comment type="catalytic activity">
    <reaction evidence="11">
        <text>a beta-D-xylosyl-(1&lt;-&gt;1')-N-acylsphing-4-enine + cholesterol = cholesteryl 3-beta-D-xyloside + an N-acylsphing-4-enine</text>
        <dbReference type="Rhea" id="RHEA:70239"/>
        <dbReference type="ChEBI" id="CHEBI:16113"/>
        <dbReference type="ChEBI" id="CHEBI:52639"/>
        <dbReference type="ChEBI" id="CHEBI:189067"/>
        <dbReference type="ChEBI" id="CHEBI:189068"/>
    </reaction>
    <physiologicalReaction direction="left-to-right" evidence="11">
        <dbReference type="Rhea" id="RHEA:70240"/>
    </physiologicalReaction>
    <physiologicalReaction direction="right-to-left" evidence="11">
        <dbReference type="Rhea" id="RHEA:70241"/>
    </physiologicalReaction>
</comment>
<evidence type="ECO:0000256" key="1">
    <source>
        <dbReference type="ARBA" id="ARBA00000448"/>
    </source>
</evidence>
<comment type="catalytic activity">
    <reaction evidence="9">
        <text>beta-D-galactosyl-(1&lt;-&gt;1)-sphing-4-enine + H2O = sphing-4-enine + D-galactose</text>
        <dbReference type="Rhea" id="RHEA:43908"/>
        <dbReference type="ChEBI" id="CHEBI:4139"/>
        <dbReference type="ChEBI" id="CHEBI:15377"/>
        <dbReference type="ChEBI" id="CHEBI:57756"/>
        <dbReference type="ChEBI" id="CHEBI:57934"/>
    </reaction>
    <physiologicalReaction direction="left-to-right" evidence="9">
        <dbReference type="Rhea" id="RHEA:43909"/>
    </physiologicalReaction>
</comment>
<dbReference type="GO" id="GO:0016020">
    <property type="term" value="C:membrane"/>
    <property type="evidence" value="ECO:0007669"/>
    <property type="project" value="GOC"/>
</dbReference>
<dbReference type="SUPFAM" id="SSF51445">
    <property type="entry name" value="(Trans)glycosidases"/>
    <property type="match status" value="1"/>
</dbReference>
<dbReference type="PROSITE" id="PS00572">
    <property type="entry name" value="GLYCOSYL_HYDROL_F1_1"/>
    <property type="match status" value="1"/>
</dbReference>
<evidence type="ECO:0000256" key="3">
    <source>
        <dbReference type="ARBA" id="ARBA00012657"/>
    </source>
</evidence>
<evidence type="ECO:0000256" key="18">
    <source>
        <dbReference type="ARBA" id="ARBA00083229"/>
    </source>
</evidence>
<evidence type="ECO:0000256" key="7">
    <source>
        <dbReference type="ARBA" id="ARBA00023295"/>
    </source>
</evidence>
<dbReference type="PANTHER" id="PTHR10353:SF291">
    <property type="entry name" value="CYTOSOLIC BETA-GLUCOSIDASE"/>
    <property type="match status" value="1"/>
</dbReference>
<dbReference type="GO" id="GO:0004336">
    <property type="term" value="F:galactosylceramidase activity"/>
    <property type="evidence" value="ECO:0007669"/>
    <property type="project" value="UniProtKB-EC"/>
</dbReference>
<evidence type="ECO:0000256" key="14">
    <source>
        <dbReference type="ARBA" id="ARBA00060858"/>
    </source>
</evidence>
<protein>
    <recommendedName>
        <fullName evidence="15">Cytosolic beta-glucosidase</fullName>
        <ecNumber evidence="5">3.2.1.21</ecNumber>
        <ecNumber evidence="4">3.2.1.45</ecNumber>
        <ecNumber evidence="3">3.2.1.46</ecNumber>
    </recommendedName>
    <alternativeName>
        <fullName evidence="16">Cytosolic galactosylceramidase</fullName>
    </alternativeName>
    <alternativeName>
        <fullName evidence="18">Cytosolic glucosylceramidase</fullName>
    </alternativeName>
    <alternativeName>
        <fullName evidence="17">Cytosolic glycosylceramidase</fullName>
    </alternativeName>
</protein>
<evidence type="ECO:0000256" key="11">
    <source>
        <dbReference type="ARBA" id="ARBA00051414"/>
    </source>
</evidence>
<sequence length="452" mass="51669">MGGWDADGKGPNVWDTFTHQGGDRVYKNQTGDVACGSYTLWEEDLKCIKQLGLTHYRFSFSWSRLLPDGTTGFINQKGIDYYNKLIDSLLEMGVTPLVTLYHFDLPQTIEDQGGWLSEKTVEIFEQYAQFCYATFGDRVKHWITINEPYVGSRLSYETGIFPPGKKLTGSGAYRAAHNMIKAHAKAWHVYNKCFKDKQQGRVSIALDSDWAEPLNPNSVADKEATERYIFFRLHWFAKPIFIDGDYPTIMKSIISQKSKEEGLASSRLPEFTEEEKAMIKGTADFFCLNYYTTRKVKPRYTVAEELFGNSDMGAEGIIEGDWPIAGAEWLAVVPWGLRRLLAHVKNSFGNPEIFITENGFAQTDPPVLQDVHRWGYFQETLMEVLKAIKQDGVNVKGYFAWSLLDNFEWSVGYSVRFGLFHVDFQQANLPRTPYYSANEYAKVVKGNELIYK</sequence>
<evidence type="ECO:0000256" key="12">
    <source>
        <dbReference type="ARBA" id="ARBA00051666"/>
    </source>
</evidence>
<dbReference type="GO" id="GO:0008422">
    <property type="term" value="F:beta-glucosidase activity"/>
    <property type="evidence" value="ECO:0007669"/>
    <property type="project" value="UniProtKB-EC"/>
</dbReference>
<dbReference type="InterPro" id="IPR018120">
    <property type="entry name" value="Glyco_hydro_1_AS"/>
</dbReference>
<keyword evidence="21" id="KW-1185">Reference proteome</keyword>
<evidence type="ECO:0000256" key="13">
    <source>
        <dbReference type="ARBA" id="ARBA00052085"/>
    </source>
</evidence>
<dbReference type="PRINTS" id="PR00131">
    <property type="entry name" value="GLHYDRLASE1"/>
</dbReference>
<accession>A0AAV3B1Y5</accession>
<evidence type="ECO:0000256" key="2">
    <source>
        <dbReference type="ARBA" id="ARBA00001013"/>
    </source>
</evidence>
<gene>
    <name evidence="20" type="ORF">GDO54_009520</name>
</gene>
<evidence type="ECO:0000256" key="16">
    <source>
        <dbReference type="ARBA" id="ARBA00079026"/>
    </source>
</evidence>
<evidence type="ECO:0000256" key="19">
    <source>
        <dbReference type="PROSITE-ProRule" id="PRU10055"/>
    </source>
</evidence>
<dbReference type="Pfam" id="PF00232">
    <property type="entry name" value="Glyco_hydro_1"/>
    <property type="match status" value="1"/>
</dbReference>
<comment type="catalytic activity">
    <reaction evidence="8">
        <text>a beta-D-galactosyl-(1&lt;-&gt;1')-N-acylsphing-4-enine + H2O = an N-acylsphing-4-enine + D-galactose</text>
        <dbReference type="Rhea" id="RHEA:14297"/>
        <dbReference type="ChEBI" id="CHEBI:4139"/>
        <dbReference type="ChEBI" id="CHEBI:15377"/>
        <dbReference type="ChEBI" id="CHEBI:18390"/>
        <dbReference type="ChEBI" id="CHEBI:52639"/>
        <dbReference type="EC" id="3.2.1.46"/>
    </reaction>
    <physiologicalReaction direction="left-to-right" evidence="8">
        <dbReference type="Rhea" id="RHEA:14298"/>
    </physiologicalReaction>
</comment>
<comment type="catalytic activity">
    <reaction evidence="12">
        <text>beta-D-glucosyl-(1&lt;-&gt;1)-N-octadecanoylsphing-4-enine + H2O = N-octadecanoylsphing-4-enine + D-glucose</text>
        <dbReference type="Rhea" id="RHEA:59284"/>
        <dbReference type="ChEBI" id="CHEBI:4167"/>
        <dbReference type="ChEBI" id="CHEBI:15377"/>
        <dbReference type="ChEBI" id="CHEBI:72961"/>
        <dbReference type="ChEBI" id="CHEBI:84719"/>
    </reaction>
    <physiologicalReaction direction="left-to-right" evidence="12">
        <dbReference type="Rhea" id="RHEA:59285"/>
    </physiologicalReaction>
</comment>
<dbReference type="AlphaFoldDB" id="A0AAV3B1Y5"/>
<organism evidence="20 21">
    <name type="scientific">Pyxicephalus adspersus</name>
    <name type="common">African bullfrog</name>
    <dbReference type="NCBI Taxonomy" id="30357"/>
    <lineage>
        <taxon>Eukaryota</taxon>
        <taxon>Metazoa</taxon>
        <taxon>Chordata</taxon>
        <taxon>Craniata</taxon>
        <taxon>Vertebrata</taxon>
        <taxon>Euteleostomi</taxon>
        <taxon>Amphibia</taxon>
        <taxon>Batrachia</taxon>
        <taxon>Anura</taxon>
        <taxon>Neobatrachia</taxon>
        <taxon>Ranoidea</taxon>
        <taxon>Pyxicephalidae</taxon>
        <taxon>Pyxicephalinae</taxon>
        <taxon>Pyxicephalus</taxon>
    </lineage>
</organism>
<evidence type="ECO:0000256" key="9">
    <source>
        <dbReference type="ARBA" id="ARBA00048813"/>
    </source>
</evidence>
<dbReference type="EMBL" id="DYDO01000003">
    <property type="protein sequence ID" value="DBA29280.1"/>
    <property type="molecule type" value="Genomic_DNA"/>
</dbReference>
<evidence type="ECO:0000256" key="10">
    <source>
        <dbReference type="ARBA" id="ARBA00050809"/>
    </source>
</evidence>
<keyword evidence="6" id="KW-0378">Hydrolase</keyword>
<evidence type="ECO:0000313" key="20">
    <source>
        <dbReference type="EMBL" id="DBA29280.1"/>
    </source>
</evidence>
<keyword evidence="7" id="KW-0326">Glycosidase</keyword>
<evidence type="ECO:0000256" key="5">
    <source>
        <dbReference type="ARBA" id="ARBA00012744"/>
    </source>
</evidence>
<reference evidence="20" key="1">
    <citation type="thesis" date="2020" institute="ProQuest LLC" country="789 East Eisenhower Parkway, Ann Arbor, MI, USA">
        <title>Comparative Genomics and Chromosome Evolution.</title>
        <authorList>
            <person name="Mudd A.B."/>
        </authorList>
    </citation>
    <scope>NUCLEOTIDE SEQUENCE</scope>
    <source>
        <strain evidence="20">1538</strain>
        <tissue evidence="20">Blood</tissue>
    </source>
</reference>
<dbReference type="EC" id="3.2.1.45" evidence="4"/>
<dbReference type="Gene3D" id="3.20.20.80">
    <property type="entry name" value="Glycosidases"/>
    <property type="match status" value="1"/>
</dbReference>
<evidence type="ECO:0000256" key="17">
    <source>
        <dbReference type="ARBA" id="ARBA00081896"/>
    </source>
</evidence>
<dbReference type="GO" id="GO:0005829">
    <property type="term" value="C:cytosol"/>
    <property type="evidence" value="ECO:0007669"/>
    <property type="project" value="TreeGrafter"/>
</dbReference>
<name>A0AAV3B1Y5_PYXAD</name>
<evidence type="ECO:0000313" key="21">
    <source>
        <dbReference type="Proteomes" id="UP001181693"/>
    </source>
</evidence>
<comment type="catalytic activity">
    <reaction evidence="1">
        <text>Hydrolysis of terminal, non-reducing beta-D-glucosyl residues with release of beta-D-glucose.</text>
        <dbReference type="EC" id="3.2.1.21"/>
    </reaction>
</comment>
<proteinExistence type="inferred from homology"/>
<comment type="caution">
    <text evidence="20">The sequence shown here is derived from an EMBL/GenBank/DDBJ whole genome shotgun (WGS) entry which is preliminary data.</text>
</comment>
<dbReference type="GO" id="GO:0004565">
    <property type="term" value="F:beta-galactosidase activity"/>
    <property type="evidence" value="ECO:0007669"/>
    <property type="project" value="TreeGrafter"/>
</dbReference>
<comment type="catalytic activity">
    <reaction evidence="13">
        <text>beta-D-glucosyl-(1&lt;-&gt;1)-sphing-4-enine + H2O = sphing-4-enine + D-glucose</text>
        <dbReference type="Rhea" id="RHEA:59288"/>
        <dbReference type="ChEBI" id="CHEBI:4167"/>
        <dbReference type="ChEBI" id="CHEBI:15377"/>
        <dbReference type="ChEBI" id="CHEBI:57756"/>
        <dbReference type="ChEBI" id="CHEBI:83992"/>
    </reaction>
    <physiologicalReaction direction="left-to-right" evidence="13">
        <dbReference type="Rhea" id="RHEA:59289"/>
    </physiologicalReaction>
</comment>
<dbReference type="InterPro" id="IPR001360">
    <property type="entry name" value="Glyco_hydro_1"/>
</dbReference>
<dbReference type="EC" id="3.2.1.46" evidence="3"/>
<comment type="similarity">
    <text evidence="14">Belongs to the glycosyl hydrolase 1 family. Klotho subfamily.</text>
</comment>
<dbReference type="GO" id="GO:0004348">
    <property type="term" value="F:glucosylceramidase activity"/>
    <property type="evidence" value="ECO:0007669"/>
    <property type="project" value="UniProtKB-EC"/>
</dbReference>
<comment type="catalytic activity">
    <reaction evidence="10">
        <text>beta-D-galactosyl-(1&lt;-&gt;1')-N-octadecanoylsphing-4-enine + H2O = N-octadecanoylsphing-4-enine + D-galactose</text>
        <dbReference type="Rhea" id="RHEA:59292"/>
        <dbReference type="ChEBI" id="CHEBI:4139"/>
        <dbReference type="ChEBI" id="CHEBI:15377"/>
        <dbReference type="ChEBI" id="CHEBI:72961"/>
        <dbReference type="ChEBI" id="CHEBI:84720"/>
    </reaction>
    <physiologicalReaction direction="left-to-right" evidence="10">
        <dbReference type="Rhea" id="RHEA:59293"/>
    </physiologicalReaction>
</comment>
<evidence type="ECO:0000256" key="15">
    <source>
        <dbReference type="ARBA" id="ARBA00068094"/>
    </source>
</evidence>
<evidence type="ECO:0000256" key="6">
    <source>
        <dbReference type="ARBA" id="ARBA00022801"/>
    </source>
</evidence>
<dbReference type="PANTHER" id="PTHR10353">
    <property type="entry name" value="GLYCOSYL HYDROLASE"/>
    <property type="match status" value="1"/>
</dbReference>
<dbReference type="GO" id="GO:0046477">
    <property type="term" value="P:glycosylceramide catabolic process"/>
    <property type="evidence" value="ECO:0007669"/>
    <property type="project" value="TreeGrafter"/>
</dbReference>
<dbReference type="InterPro" id="IPR017853">
    <property type="entry name" value="GH"/>
</dbReference>